<evidence type="ECO:0000313" key="1">
    <source>
        <dbReference type="EMBL" id="GFT85291.1"/>
    </source>
</evidence>
<dbReference type="AlphaFoldDB" id="A0A8X6U654"/>
<reference evidence="1" key="1">
    <citation type="submission" date="2020-08" db="EMBL/GenBank/DDBJ databases">
        <title>Multicomponent nature underlies the extraordinary mechanical properties of spider dragline silk.</title>
        <authorList>
            <person name="Kono N."/>
            <person name="Nakamura H."/>
            <person name="Mori M."/>
            <person name="Yoshida Y."/>
            <person name="Ohtoshi R."/>
            <person name="Malay A.D."/>
            <person name="Moran D.A.P."/>
            <person name="Tomita M."/>
            <person name="Numata K."/>
            <person name="Arakawa K."/>
        </authorList>
    </citation>
    <scope>NUCLEOTIDE SEQUENCE</scope>
</reference>
<keyword evidence="2" id="KW-1185">Reference proteome</keyword>
<organism evidence="1 2">
    <name type="scientific">Nephila pilipes</name>
    <name type="common">Giant wood spider</name>
    <name type="synonym">Nephila maculata</name>
    <dbReference type="NCBI Taxonomy" id="299642"/>
    <lineage>
        <taxon>Eukaryota</taxon>
        <taxon>Metazoa</taxon>
        <taxon>Ecdysozoa</taxon>
        <taxon>Arthropoda</taxon>
        <taxon>Chelicerata</taxon>
        <taxon>Arachnida</taxon>
        <taxon>Araneae</taxon>
        <taxon>Araneomorphae</taxon>
        <taxon>Entelegynae</taxon>
        <taxon>Araneoidea</taxon>
        <taxon>Nephilidae</taxon>
        <taxon>Nephila</taxon>
    </lineage>
</organism>
<accession>A0A8X6U654</accession>
<comment type="caution">
    <text evidence="1">The sequence shown here is derived from an EMBL/GenBank/DDBJ whole genome shotgun (WGS) entry which is preliminary data.</text>
</comment>
<name>A0A8X6U654_NEPPI</name>
<gene>
    <name evidence="1" type="ORF">NPIL_477201</name>
</gene>
<protein>
    <submittedName>
        <fullName evidence="1">Uncharacterized protein</fullName>
    </submittedName>
</protein>
<sequence length="98" mass="10909">MGIIVLTVHLGFSFIDETTLLLMSHITFATVIENSLSDENFNKLLDPCLLIGDASHGFSFSFETSIKKAFANEPLKKKGNVMIFCIHWVTLDKTGDKT</sequence>
<dbReference type="Proteomes" id="UP000887013">
    <property type="component" value="Unassembled WGS sequence"/>
</dbReference>
<evidence type="ECO:0000313" key="2">
    <source>
        <dbReference type="Proteomes" id="UP000887013"/>
    </source>
</evidence>
<proteinExistence type="predicted"/>
<dbReference type="EMBL" id="BMAW01023919">
    <property type="protein sequence ID" value="GFT85291.1"/>
    <property type="molecule type" value="Genomic_DNA"/>
</dbReference>